<dbReference type="Gene3D" id="3.40.800.20">
    <property type="entry name" value="Histone deacetylase domain"/>
    <property type="match status" value="1"/>
</dbReference>
<dbReference type="SUPFAM" id="SSF52768">
    <property type="entry name" value="Arginase/deacetylase"/>
    <property type="match status" value="1"/>
</dbReference>
<keyword evidence="8" id="KW-1185">Reference proteome</keyword>
<keyword evidence="3 4" id="KW-0156">Chromatin regulator</keyword>
<comment type="subcellular location">
    <subcellularLocation>
        <location evidence="4">Nucleus</location>
    </subcellularLocation>
</comment>
<evidence type="ECO:0000259" key="6">
    <source>
        <dbReference type="Pfam" id="PF00850"/>
    </source>
</evidence>
<keyword evidence="4" id="KW-0805">Transcription regulation</keyword>
<dbReference type="InterPro" id="IPR003084">
    <property type="entry name" value="HDAC_I/II"/>
</dbReference>
<evidence type="ECO:0000313" key="7">
    <source>
        <dbReference type="EMBL" id="KAL0061107.1"/>
    </source>
</evidence>
<evidence type="ECO:0000256" key="4">
    <source>
        <dbReference type="PIRNR" id="PIRNR037913"/>
    </source>
</evidence>
<dbReference type="Proteomes" id="UP001437256">
    <property type="component" value="Unassembled WGS sequence"/>
</dbReference>
<dbReference type="PANTHER" id="PTHR10625">
    <property type="entry name" value="HISTONE DEACETYLASE HDAC1-RELATED"/>
    <property type="match status" value="1"/>
</dbReference>
<dbReference type="EC" id="3.5.1.98" evidence="1 4"/>
<comment type="caution">
    <text evidence="7">The sequence shown here is derived from an EMBL/GenBank/DDBJ whole genome shotgun (WGS) entry which is preliminary data.</text>
</comment>
<evidence type="ECO:0000256" key="1">
    <source>
        <dbReference type="ARBA" id="ARBA00012111"/>
    </source>
</evidence>
<keyword evidence="4" id="KW-0804">Transcription</keyword>
<feature type="region of interest" description="Disordered" evidence="5">
    <location>
        <begin position="368"/>
        <end position="395"/>
    </location>
</feature>
<organism evidence="7 8">
    <name type="scientific">Marasmius tenuissimus</name>
    <dbReference type="NCBI Taxonomy" id="585030"/>
    <lineage>
        <taxon>Eukaryota</taxon>
        <taxon>Fungi</taxon>
        <taxon>Dikarya</taxon>
        <taxon>Basidiomycota</taxon>
        <taxon>Agaricomycotina</taxon>
        <taxon>Agaricomycetes</taxon>
        <taxon>Agaricomycetidae</taxon>
        <taxon>Agaricales</taxon>
        <taxon>Marasmiineae</taxon>
        <taxon>Marasmiaceae</taxon>
        <taxon>Marasmius</taxon>
    </lineage>
</organism>
<reference evidence="7 8" key="1">
    <citation type="submission" date="2024-05" db="EMBL/GenBank/DDBJ databases">
        <title>A draft genome resource for the thread blight pathogen Marasmius tenuissimus strain MS-2.</title>
        <authorList>
            <person name="Yulfo-Soto G.E."/>
            <person name="Baruah I.K."/>
            <person name="Amoako-Attah I."/>
            <person name="Bukari Y."/>
            <person name="Meinhardt L.W."/>
            <person name="Bailey B.A."/>
            <person name="Cohen S.P."/>
        </authorList>
    </citation>
    <scope>NUCLEOTIDE SEQUENCE [LARGE SCALE GENOMIC DNA]</scope>
    <source>
        <strain evidence="7 8">MS-2</strain>
    </source>
</reference>
<feature type="region of interest" description="Disordered" evidence="5">
    <location>
        <begin position="412"/>
        <end position="448"/>
    </location>
</feature>
<gene>
    <name evidence="7" type="ORF">AAF712_012101</name>
</gene>
<dbReference type="InterPro" id="IPR000286">
    <property type="entry name" value="HDACs"/>
</dbReference>
<keyword evidence="2 4" id="KW-0378">Hydrolase</keyword>
<comment type="similarity">
    <text evidence="4">Belongs to the histone deacetylase family. HD Type 1 subfamily.</text>
</comment>
<dbReference type="Pfam" id="PF00850">
    <property type="entry name" value="Hist_deacetyl"/>
    <property type="match status" value="1"/>
</dbReference>
<feature type="compositionally biased region" description="Acidic residues" evidence="5">
    <location>
        <begin position="490"/>
        <end position="502"/>
    </location>
</feature>
<feature type="region of interest" description="Disordered" evidence="5">
    <location>
        <begin position="476"/>
        <end position="502"/>
    </location>
</feature>
<proteinExistence type="inferred from homology"/>
<feature type="compositionally biased region" description="Basic and acidic residues" evidence="5">
    <location>
        <begin position="480"/>
        <end position="489"/>
    </location>
</feature>
<dbReference type="PRINTS" id="PR01270">
    <property type="entry name" value="HDASUPER"/>
</dbReference>
<sequence>MLGDIGSYTYGLGHTMKPHRMKLAHDLISAYDMLGKMHIIFLERVSPENAEQLTFRGTRFLVGDDNPAFEGLFEFCSIAAGGSIAAAQRIAEGATDIAINWAGGLHHAKKSEASGFCYVNDIVLCILELLRTYPRVLYVDIDCHHGDGVEEAFYTTDRVMTCSLHRFGDFFPGSGCLDDKGTGKGKGYAVNVPFRDGITDESFLSVYIPARHFRSLPALSFLTLCRQVMDKILEVFRPSAVVLQCGADSLSGDKLGGLNLSMEGHAHCVQYFRDKHIPLILLGGGGYTVKNVARAWTYETACALGIEDSIDLNLPYSQYLEWFGPRYRLEVLRSNMDDMNTKDGYLDKVRTAVLEQLSALPCAPSVGLHEVPSESVGTHTRLYMPEEDEDDPRDELDRKLAQHVRYAYRLQEQAIDSSSSSGSDLEEDEGHTGRRNGSRAPTESSLLPRGVMSILTNEYTHVYLPDKGTYVPTSKRRFFAKRDEERTQDGDVDEVEDEMDLD</sequence>
<dbReference type="InterPro" id="IPR023801">
    <property type="entry name" value="His_deacetylse_dom"/>
</dbReference>
<comment type="catalytic activity">
    <reaction evidence="4">
        <text>N(6)-acetyl-L-lysyl-[histone] + H2O = L-lysyl-[histone] + acetate</text>
        <dbReference type="Rhea" id="RHEA:58196"/>
        <dbReference type="Rhea" id="RHEA-COMP:9845"/>
        <dbReference type="Rhea" id="RHEA-COMP:11338"/>
        <dbReference type="ChEBI" id="CHEBI:15377"/>
        <dbReference type="ChEBI" id="CHEBI:29969"/>
        <dbReference type="ChEBI" id="CHEBI:30089"/>
        <dbReference type="ChEBI" id="CHEBI:61930"/>
        <dbReference type="EC" id="3.5.1.98"/>
    </reaction>
</comment>
<dbReference type="EMBL" id="JBBXMP010000148">
    <property type="protein sequence ID" value="KAL0061107.1"/>
    <property type="molecule type" value="Genomic_DNA"/>
</dbReference>
<keyword evidence="4" id="KW-0539">Nucleus</keyword>
<dbReference type="PANTHER" id="PTHR10625:SF2">
    <property type="entry name" value="HISTONE DEACETYLASE"/>
    <property type="match status" value="1"/>
</dbReference>
<feature type="domain" description="Histone deacetylase" evidence="6">
    <location>
        <begin position="38"/>
        <end position="301"/>
    </location>
</feature>
<evidence type="ECO:0000256" key="2">
    <source>
        <dbReference type="ARBA" id="ARBA00022801"/>
    </source>
</evidence>
<accession>A0ABR2ZKX4</accession>
<dbReference type="InterPro" id="IPR023696">
    <property type="entry name" value="Ureohydrolase_dom_sf"/>
</dbReference>
<protein>
    <recommendedName>
        <fullName evidence="1 4">Histone deacetylase</fullName>
        <ecNumber evidence="1 4">3.5.1.98</ecNumber>
    </recommendedName>
</protein>
<evidence type="ECO:0000256" key="3">
    <source>
        <dbReference type="ARBA" id="ARBA00022853"/>
    </source>
</evidence>
<dbReference type="PIRSF" id="PIRSF037913">
    <property type="entry name" value="His_deacetylse_1"/>
    <property type="match status" value="1"/>
</dbReference>
<evidence type="ECO:0000256" key="5">
    <source>
        <dbReference type="SAM" id="MobiDB-lite"/>
    </source>
</evidence>
<feature type="compositionally biased region" description="Acidic residues" evidence="5">
    <location>
        <begin position="385"/>
        <end position="394"/>
    </location>
</feature>
<name>A0ABR2ZKX4_9AGAR</name>
<evidence type="ECO:0000313" key="8">
    <source>
        <dbReference type="Proteomes" id="UP001437256"/>
    </source>
</evidence>
<dbReference type="InterPro" id="IPR037138">
    <property type="entry name" value="His_deacetylse_dom_sf"/>
</dbReference>